<keyword evidence="3" id="KW-0732">Signal</keyword>
<sequence>MIGRRILMAGACATAYIAGTPAAVLAADPSGGAESGAWLTGTYVLAAFLWGVIVGALFMPVWRTLHPQRRTLETENAELIRALHKLTEKVQGMDMAVRDINGMVKDLGGQVSVLRADVRQQGEMRSREQSANRVREPRAAAPDGMTSTGTTSDCTAFGTPSPALLADHWPISLGSLDVLADLMDEYRRVMEDENRVEAFLEQRRALRAVWRGADWLDLVDSPTADLWVLPPHSAGKALILPSRRMLTRNFSALAANRGEGVRRQLGPMFDIDFTDVETPLVVRAARADLDGQRARLVEPGLLRFPRQ</sequence>
<dbReference type="KEGG" id="ali:AZOLI_0717"/>
<gene>
    <name evidence="4" type="ordered locus">AZOLI_0717</name>
</gene>
<dbReference type="Proteomes" id="UP000005667">
    <property type="component" value="Chromosome"/>
</dbReference>
<feature type="region of interest" description="Disordered" evidence="1">
    <location>
        <begin position="120"/>
        <end position="151"/>
    </location>
</feature>
<evidence type="ECO:0000256" key="1">
    <source>
        <dbReference type="SAM" id="MobiDB-lite"/>
    </source>
</evidence>
<evidence type="ECO:0000313" key="5">
    <source>
        <dbReference type="Proteomes" id="UP000005667"/>
    </source>
</evidence>
<feature type="compositionally biased region" description="Basic and acidic residues" evidence="1">
    <location>
        <begin position="120"/>
        <end position="138"/>
    </location>
</feature>
<feature type="chain" id="PRO_5003506874" evidence="3">
    <location>
        <begin position="27"/>
        <end position="307"/>
    </location>
</feature>
<evidence type="ECO:0000256" key="2">
    <source>
        <dbReference type="SAM" id="Phobius"/>
    </source>
</evidence>
<keyword evidence="5" id="KW-1185">Reference proteome</keyword>
<name>G7Z3V7_AZOL4</name>
<evidence type="ECO:0000256" key="3">
    <source>
        <dbReference type="SAM" id="SignalP"/>
    </source>
</evidence>
<feature type="signal peptide" evidence="3">
    <location>
        <begin position="1"/>
        <end position="26"/>
    </location>
</feature>
<feature type="transmembrane region" description="Helical" evidence="2">
    <location>
        <begin position="42"/>
        <end position="62"/>
    </location>
</feature>
<dbReference type="EMBL" id="FQ311868">
    <property type="protein sequence ID" value="CBS86076.1"/>
    <property type="molecule type" value="Genomic_DNA"/>
</dbReference>
<evidence type="ECO:0000313" key="4">
    <source>
        <dbReference type="EMBL" id="CBS86076.1"/>
    </source>
</evidence>
<protein>
    <submittedName>
        <fullName evidence="4">Uncharacterized protein</fullName>
    </submittedName>
</protein>
<proteinExistence type="predicted"/>
<dbReference type="STRING" id="862719.AZOLI_0717"/>
<organism evidence="4 5">
    <name type="scientific">Azospirillum lipoferum (strain 4B)</name>
    <dbReference type="NCBI Taxonomy" id="862719"/>
    <lineage>
        <taxon>Bacteria</taxon>
        <taxon>Pseudomonadati</taxon>
        <taxon>Pseudomonadota</taxon>
        <taxon>Alphaproteobacteria</taxon>
        <taxon>Rhodospirillales</taxon>
        <taxon>Azospirillaceae</taxon>
        <taxon>Azospirillum</taxon>
    </lineage>
</organism>
<dbReference type="HOGENOM" id="CLU_905039_0_0_5"/>
<keyword evidence="2" id="KW-0812">Transmembrane</keyword>
<reference evidence="5" key="1">
    <citation type="journal article" date="2011" name="PLoS Genet.">
        <title>Azospirillum genomes reveal transition of bacteria from aquatic to terrestrial environments.</title>
        <authorList>
            <person name="Wisniewski-Dye F."/>
            <person name="Borziak K."/>
            <person name="Khalsa-Moyers G."/>
            <person name="Alexandre G."/>
            <person name="Sukharnikov L.O."/>
            <person name="Wuichet K."/>
            <person name="Hurst G.B."/>
            <person name="McDonald W.H."/>
            <person name="Robertson J.S."/>
            <person name="Barbe V."/>
            <person name="Calteau A."/>
            <person name="Rouy Z."/>
            <person name="Mangenot S."/>
            <person name="Prigent-Combaret C."/>
            <person name="Normand P."/>
            <person name="Boyer M."/>
            <person name="Siguier P."/>
            <person name="Dessaux Y."/>
            <person name="Elmerich C."/>
            <person name="Condemine G."/>
            <person name="Krishnen G."/>
            <person name="Kennedy I."/>
            <person name="Paterson A.H."/>
            <person name="Gonzalez V."/>
            <person name="Mavingui P."/>
            <person name="Zhulin I.B."/>
        </authorList>
    </citation>
    <scope>NUCLEOTIDE SEQUENCE [LARGE SCALE GENOMIC DNA]</scope>
    <source>
        <strain evidence="5">4B</strain>
    </source>
</reference>
<dbReference type="RefSeq" id="WP_014247117.1">
    <property type="nucleotide sequence ID" value="NC_016622.1"/>
</dbReference>
<keyword evidence="2" id="KW-0472">Membrane</keyword>
<dbReference type="AlphaFoldDB" id="G7Z3V7"/>
<accession>G7Z3V7</accession>
<keyword evidence="2" id="KW-1133">Transmembrane helix</keyword>